<dbReference type="KEGG" id="abac:LuPra_05723"/>
<dbReference type="CDD" id="cd18130">
    <property type="entry name" value="ASADH_C_arch_fung_like"/>
    <property type="match status" value="1"/>
</dbReference>
<dbReference type="PANTHER" id="PTHR46718:SF1">
    <property type="entry name" value="ASPARTATE-SEMIALDEHYDE DEHYDROGENASE"/>
    <property type="match status" value="1"/>
</dbReference>
<dbReference type="SMART" id="SM00859">
    <property type="entry name" value="Semialdhyde_dh"/>
    <property type="match status" value="1"/>
</dbReference>
<gene>
    <name evidence="6" type="primary">asd2</name>
    <name evidence="6" type="ORF">LuPra_05723</name>
</gene>
<dbReference type="PANTHER" id="PTHR46718">
    <property type="entry name" value="ASPARTATE-SEMIALDEHYDE DEHYDROGENASE"/>
    <property type="match status" value="1"/>
</dbReference>
<accession>A0A143PW69</accession>
<dbReference type="InterPro" id="IPR005676">
    <property type="entry name" value="Asp_semi-ald_DH_pep-lack"/>
</dbReference>
<dbReference type="PATRIC" id="fig|1813736.3.peg.6012"/>
<evidence type="ECO:0000259" key="5">
    <source>
        <dbReference type="SMART" id="SM00859"/>
    </source>
</evidence>
<dbReference type="CDD" id="cd02315">
    <property type="entry name" value="ScASADH_like_N"/>
    <property type="match status" value="1"/>
</dbReference>
<dbReference type="STRING" id="1855912.LuPra_05723"/>
<feature type="domain" description="Semialdehyde dehydrogenase NAD-binding" evidence="5">
    <location>
        <begin position="6"/>
        <end position="130"/>
    </location>
</feature>
<dbReference type="InterPro" id="IPR012280">
    <property type="entry name" value="Semialdhyde_DH_dimer_dom"/>
</dbReference>
<feature type="active site" description="Proton acceptor" evidence="4">
    <location>
        <position position="241"/>
    </location>
</feature>
<evidence type="ECO:0000256" key="2">
    <source>
        <dbReference type="ARBA" id="ARBA00022857"/>
    </source>
</evidence>
<reference evidence="7" key="2">
    <citation type="submission" date="2016-04" db="EMBL/GenBank/DDBJ databases">
        <title>First Complete Genome Sequence of a Subdivision 6 Acidobacterium.</title>
        <authorList>
            <person name="Huang S."/>
            <person name="Vieira S."/>
            <person name="Bunk B."/>
            <person name="Riedel T."/>
            <person name="Sproeer C."/>
            <person name="Overmann J."/>
        </authorList>
    </citation>
    <scope>NUCLEOTIDE SEQUENCE [LARGE SCALE GENOMIC DNA]</scope>
    <source>
        <strain evidence="7">DSM 100886 HEG_-6_39</strain>
    </source>
</reference>
<dbReference type="PIRSF" id="PIRSF000148">
    <property type="entry name" value="ASA_dh"/>
    <property type="match status" value="1"/>
</dbReference>
<dbReference type="SUPFAM" id="SSF55347">
    <property type="entry name" value="Glyceraldehyde-3-phosphate dehydrogenase-like, C-terminal domain"/>
    <property type="match status" value="1"/>
</dbReference>
<dbReference type="Gene3D" id="3.30.360.10">
    <property type="entry name" value="Dihydrodipicolinate Reductase, domain 2"/>
    <property type="match status" value="1"/>
</dbReference>
<dbReference type="NCBIfam" id="NF006416">
    <property type="entry name" value="PRK08664.1"/>
    <property type="match status" value="1"/>
</dbReference>
<dbReference type="InterPro" id="IPR036291">
    <property type="entry name" value="NAD(P)-bd_dom_sf"/>
</dbReference>
<evidence type="ECO:0000256" key="1">
    <source>
        <dbReference type="ARBA" id="ARBA00010584"/>
    </source>
</evidence>
<evidence type="ECO:0000256" key="4">
    <source>
        <dbReference type="PIRSR" id="PIRSR000148-1"/>
    </source>
</evidence>
<dbReference type="GO" id="GO:0009086">
    <property type="term" value="P:methionine biosynthetic process"/>
    <property type="evidence" value="ECO:0007669"/>
    <property type="project" value="TreeGrafter"/>
</dbReference>
<keyword evidence="2" id="KW-0521">NADP</keyword>
<dbReference type="InterPro" id="IPR000534">
    <property type="entry name" value="Semialdehyde_DH_NAD-bd"/>
</dbReference>
<reference evidence="6 7" key="1">
    <citation type="journal article" date="2016" name="Genome Announc.">
        <title>First Complete Genome Sequence of a Subdivision 6 Acidobacterium Strain.</title>
        <authorList>
            <person name="Huang S."/>
            <person name="Vieira S."/>
            <person name="Bunk B."/>
            <person name="Riedel T."/>
            <person name="Sproer C."/>
            <person name="Overmann J."/>
        </authorList>
    </citation>
    <scope>NUCLEOTIDE SEQUENCE [LARGE SCALE GENOMIC DNA]</scope>
    <source>
        <strain evidence="7">DSM 100886 HEG_-6_39</strain>
    </source>
</reference>
<dbReference type="EC" id="1.2.1.11" evidence="6"/>
<name>A0A143PW69_LUTPR</name>
<dbReference type="OrthoDB" id="9805684at2"/>
<sequence>MSSRVAVGVLGATGTVGQQFVRLLAGHPWFEATWLAGSERSEGKTYADAANWKLATPMPDAAAARVVQRPVPGNGPKLVFSALDANVAGDLEKAFADAGHIVVSNARNYRMDPLVPLLIPEINPDHLELLEQQKSAYGWKGGIVTNSNCSTMFLAMALAPLRALGLTTCNVVTLQAVSGAGYPGVPSLDILGNVVPFIGGEEEKLEMEPQKILGRLAGDHVEPHPVIISAHTTRVPVIDGHSEMISVGFASSVTAADIRAAFDAFSGLPQEIGLPFAPPRPLVYLEAENRPQPRLDVERENGMAVFLGRLRPCPVLQHKFVALGHNTVRGAAGAALLNAELMQAQGLL</sequence>
<dbReference type="GO" id="GO:0051287">
    <property type="term" value="F:NAD binding"/>
    <property type="evidence" value="ECO:0007669"/>
    <property type="project" value="InterPro"/>
</dbReference>
<protein>
    <submittedName>
        <fullName evidence="6">Aspartate-semialdehyde dehydrogenase 2</fullName>
        <ecNumber evidence="6">1.2.1.11</ecNumber>
    </submittedName>
</protein>
<dbReference type="AlphaFoldDB" id="A0A143PW69"/>
<evidence type="ECO:0000313" key="6">
    <source>
        <dbReference type="EMBL" id="AMY12448.1"/>
    </source>
</evidence>
<evidence type="ECO:0000256" key="3">
    <source>
        <dbReference type="ARBA" id="ARBA00023002"/>
    </source>
</evidence>
<evidence type="ECO:0000313" key="7">
    <source>
        <dbReference type="Proteomes" id="UP000076079"/>
    </source>
</evidence>
<dbReference type="NCBIfam" id="TIGR00978">
    <property type="entry name" value="asd_EA"/>
    <property type="match status" value="1"/>
</dbReference>
<organism evidence="6 7">
    <name type="scientific">Luteitalea pratensis</name>
    <dbReference type="NCBI Taxonomy" id="1855912"/>
    <lineage>
        <taxon>Bacteria</taxon>
        <taxon>Pseudomonadati</taxon>
        <taxon>Acidobacteriota</taxon>
        <taxon>Vicinamibacteria</taxon>
        <taxon>Vicinamibacterales</taxon>
        <taxon>Vicinamibacteraceae</taxon>
        <taxon>Luteitalea</taxon>
    </lineage>
</organism>
<keyword evidence="3 6" id="KW-0560">Oxidoreductase</keyword>
<dbReference type="Pfam" id="PF02774">
    <property type="entry name" value="Semialdhyde_dhC"/>
    <property type="match status" value="1"/>
</dbReference>
<keyword evidence="7" id="KW-1185">Reference proteome</keyword>
<dbReference type="EMBL" id="CP015136">
    <property type="protein sequence ID" value="AMY12448.1"/>
    <property type="molecule type" value="Genomic_DNA"/>
</dbReference>
<dbReference type="InterPro" id="IPR051823">
    <property type="entry name" value="ASADH-related"/>
</dbReference>
<dbReference type="Gene3D" id="3.40.50.720">
    <property type="entry name" value="NAD(P)-binding Rossmann-like Domain"/>
    <property type="match status" value="1"/>
</dbReference>
<dbReference type="GO" id="GO:0004073">
    <property type="term" value="F:aspartate-semialdehyde dehydrogenase activity"/>
    <property type="evidence" value="ECO:0007669"/>
    <property type="project" value="UniProtKB-EC"/>
</dbReference>
<dbReference type="Proteomes" id="UP000076079">
    <property type="component" value="Chromosome"/>
</dbReference>
<dbReference type="GO" id="GO:0050661">
    <property type="term" value="F:NADP binding"/>
    <property type="evidence" value="ECO:0007669"/>
    <property type="project" value="InterPro"/>
</dbReference>
<dbReference type="GO" id="GO:0046983">
    <property type="term" value="F:protein dimerization activity"/>
    <property type="evidence" value="ECO:0007669"/>
    <property type="project" value="InterPro"/>
</dbReference>
<dbReference type="RefSeq" id="WP_110173904.1">
    <property type="nucleotide sequence ID" value="NZ_CP015136.1"/>
</dbReference>
<comment type="similarity">
    <text evidence="1">Belongs to the aspartate-semialdehyde dehydrogenase family.</text>
</comment>
<dbReference type="GO" id="GO:0009088">
    <property type="term" value="P:threonine biosynthetic process"/>
    <property type="evidence" value="ECO:0007669"/>
    <property type="project" value="UniProtKB-ARBA"/>
</dbReference>
<dbReference type="SUPFAM" id="SSF51735">
    <property type="entry name" value="NAD(P)-binding Rossmann-fold domains"/>
    <property type="match status" value="1"/>
</dbReference>
<proteinExistence type="inferred from homology"/>
<dbReference type="Pfam" id="PF01118">
    <property type="entry name" value="Semialdhyde_dh"/>
    <property type="match status" value="1"/>
</dbReference>
<feature type="active site" description="Acyl-thioester intermediate" evidence="4">
    <location>
        <position position="149"/>
    </location>
</feature>